<evidence type="ECO:0000313" key="4">
    <source>
        <dbReference type="Proteomes" id="UP000252100"/>
    </source>
</evidence>
<feature type="domain" description="DUF2399" evidence="1">
    <location>
        <begin position="136"/>
        <end position="289"/>
    </location>
</feature>
<dbReference type="KEGG" id="rue:DT065_06040"/>
<dbReference type="Pfam" id="PF11796">
    <property type="entry name" value="DUF3323"/>
    <property type="match status" value="1"/>
</dbReference>
<evidence type="ECO:0000259" key="2">
    <source>
        <dbReference type="Pfam" id="PF11796"/>
    </source>
</evidence>
<dbReference type="EMBL" id="CP031092">
    <property type="protein sequence ID" value="AXF55623.1"/>
    <property type="molecule type" value="Genomic_DNA"/>
</dbReference>
<evidence type="ECO:0000313" key="3">
    <source>
        <dbReference type="EMBL" id="AXF55623.1"/>
    </source>
</evidence>
<dbReference type="Pfam" id="PF09664">
    <property type="entry name" value="DUF2399"/>
    <property type="match status" value="1"/>
</dbReference>
<evidence type="ECO:0000259" key="1">
    <source>
        <dbReference type="Pfam" id="PF09664"/>
    </source>
</evidence>
<dbReference type="Proteomes" id="UP000252100">
    <property type="component" value="Chromosome"/>
</dbReference>
<keyword evidence="4" id="KW-1185">Reference proteome</keyword>
<sequence length="310" mass="34892">MDYVRERHPDTYWIYRLLESEQLTAMMPVLHEAVRALPDQPLRLPVFSQQISGDPHAFDLHHDLGKLFIHLLQVKRSGQGVATGGSEDITALLESFYILRDDITNDVTVANLLAENEVGSVHPLWQAAARHHAVLNMPLRELQHVSAVRPARSNCVWVVENSGVYSSLLDAVPDAPLICTHGQFKLAALRLMDMLVEADVYLYYAGDIDTEGVAMANRLLERYPRHVHLWRMDVTSYRQSLSANTLEEERLAKLANVGNDALQPVAAEMKKTKKAGYQEGLLSMLVDDLKKHGKIKERVVTGTHILYNDS</sequence>
<name>A0A345BXE2_9BACI</name>
<feature type="domain" description="Conserved hypothetical protein CHP02679 N terminus" evidence="2">
    <location>
        <begin position="26"/>
        <end position="113"/>
    </location>
</feature>
<accession>A0A345BXE2</accession>
<gene>
    <name evidence="3" type="ORF">DT065_06040</name>
</gene>
<dbReference type="InterPro" id="IPR024466">
    <property type="entry name" value="CHP02679_N"/>
</dbReference>
<reference evidence="3 4" key="1">
    <citation type="journal article" date="2018" name="J. Microbiol.">
        <title>Salicibibacter kimchii gen. nov., sp. nov., a moderately halophilic and alkalitolerant bacterium in the family Bacillaceae, isolated from kimchi.</title>
        <authorList>
            <person name="Jang J.Y."/>
            <person name="Oh Y.J."/>
            <person name="Lim S.K."/>
            <person name="Park H.K."/>
            <person name="Lee C."/>
            <person name="Kim J.Y."/>
            <person name="Lee M.A."/>
            <person name="Choi H.J."/>
        </authorList>
    </citation>
    <scope>NUCLEOTIDE SEQUENCE [LARGE SCALE GENOMIC DNA]</scope>
    <source>
        <strain evidence="3 4">NKC1-1</strain>
    </source>
</reference>
<dbReference type="InterPro" id="IPR024465">
    <property type="entry name" value="DUF2399"/>
</dbReference>
<dbReference type="AlphaFoldDB" id="A0A345BXE2"/>
<proteinExistence type="predicted"/>
<protein>
    <submittedName>
        <fullName evidence="3">DUF2399 domain-containing protein</fullName>
    </submittedName>
</protein>
<organism evidence="3 4">
    <name type="scientific">Salicibibacter kimchii</name>
    <dbReference type="NCBI Taxonomy" id="2099786"/>
    <lineage>
        <taxon>Bacteria</taxon>
        <taxon>Bacillati</taxon>
        <taxon>Bacillota</taxon>
        <taxon>Bacilli</taxon>
        <taxon>Bacillales</taxon>
        <taxon>Bacillaceae</taxon>
        <taxon>Salicibibacter</taxon>
    </lineage>
</organism>